<gene>
    <name evidence="7" type="primary">LOC127150838</name>
</gene>
<keyword evidence="2 4" id="KW-0863">Zinc-finger</keyword>
<keyword evidence="1" id="KW-0479">Metal-binding</keyword>
<sequence>MTNKYVSFLLFTNGHMIDGVDGVDYDQPPCGNFSINWNSRIVFEQLLQMVGLSLGVDMSSSQIEIIYRHLNLTASGTVRFMPFPISNEQEMNTMFSITLPFLNMVHLYVTVSMVDTAINLNVQPRYVEEYVDVEPESDAPPVCHEEEMVATNEYTEFRTETDDEFEEMDFDGCEYEVPSNKFTDLDMNAVDGIQKHDPIIVPMVTDNTKLYTGMICENKEMLQHMIKCFAIKSYAPYEVVESTPTKWVIRCKKSNEGCKWRLRAIMKKSHGLFEITKLSDQHTCFYSKLSQSHVQLDSSMLAQEFFEFVREKPSISVASLQSMIKEKFGYHVSYRRAWDGKKKAIAKVFGDWDESVQATPIKGHVILSSVFWAFGPSIKAFSRCRPLIQIDGTHLYGKYRGKLLIATSIDSNGHLLPLAFAVVEEESPDSWGWFLRHLKQIVTHDEICLLSDRHAGIISAVNNPDNGWTGAKCHHRFCLCHVVSNFYKRYKFTPLKNYAYHAGCQFQIRKFDKAIQDLMRINSRCMSFFYDIPIKKWTQAHDGGFRYGWMTTNLSECMNGVFKGARMLLINAIAQITFFKCVSYFEKRREEIKVALERGDKYTGYGFFNFTVGNRSYDVYVILIASIFRYALQKILKWSVRSIKHEVQSYDRSEGIFHVKIGRHELNSKGGNIQILRLSASERYCSCNKWQAFGIPCSHFMAVCSRFNMNYEDFVEDYYKISTYTACYAPQFQPVPHEDYWITSTSMPVLLPDPSLLRKSSRPKTSRYHNEMDWTEQSAQQRCSFCSQLGHNRWSCTLLRRQTPDS</sequence>
<protein>
    <submittedName>
        <fullName evidence="7">Uncharacterized protein LOC127150838</fullName>
    </submittedName>
</protein>
<dbReference type="Pfam" id="PF04434">
    <property type="entry name" value="SWIM"/>
    <property type="match status" value="1"/>
</dbReference>
<dbReference type="PANTHER" id="PTHR31973:SF195">
    <property type="entry name" value="MUDR FAMILY TRANSPOSASE"/>
    <property type="match status" value="1"/>
</dbReference>
<dbReference type="InterPro" id="IPR007527">
    <property type="entry name" value="Znf_SWIM"/>
</dbReference>
<evidence type="ECO:0000313" key="7">
    <source>
        <dbReference type="RefSeq" id="XP_050945485.1"/>
    </source>
</evidence>
<dbReference type="InterPro" id="IPR018289">
    <property type="entry name" value="MULE_transposase_dom"/>
</dbReference>
<dbReference type="PROSITE" id="PS50966">
    <property type="entry name" value="ZF_SWIM"/>
    <property type="match status" value="1"/>
</dbReference>
<accession>A0ABM3L625</accession>
<name>A0ABM3L625_CUCME</name>
<organism evidence="6 7">
    <name type="scientific">Cucumis melo</name>
    <name type="common">Muskmelon</name>
    <dbReference type="NCBI Taxonomy" id="3656"/>
    <lineage>
        <taxon>Eukaryota</taxon>
        <taxon>Viridiplantae</taxon>
        <taxon>Streptophyta</taxon>
        <taxon>Embryophyta</taxon>
        <taxon>Tracheophyta</taxon>
        <taxon>Spermatophyta</taxon>
        <taxon>Magnoliopsida</taxon>
        <taxon>eudicotyledons</taxon>
        <taxon>Gunneridae</taxon>
        <taxon>Pentapetalae</taxon>
        <taxon>rosids</taxon>
        <taxon>fabids</taxon>
        <taxon>Cucurbitales</taxon>
        <taxon>Cucurbitaceae</taxon>
        <taxon>Benincaseae</taxon>
        <taxon>Cucumis</taxon>
    </lineage>
</organism>
<evidence type="ECO:0000256" key="1">
    <source>
        <dbReference type="ARBA" id="ARBA00022723"/>
    </source>
</evidence>
<dbReference type="RefSeq" id="XP_050945485.1">
    <property type="nucleotide sequence ID" value="XM_051089528.1"/>
</dbReference>
<dbReference type="InterPro" id="IPR006564">
    <property type="entry name" value="Znf_PMZ"/>
</dbReference>
<keyword evidence="6" id="KW-1185">Reference proteome</keyword>
<evidence type="ECO:0000256" key="2">
    <source>
        <dbReference type="ARBA" id="ARBA00022771"/>
    </source>
</evidence>
<evidence type="ECO:0000256" key="3">
    <source>
        <dbReference type="ARBA" id="ARBA00022833"/>
    </source>
</evidence>
<dbReference type="SMART" id="SM00575">
    <property type="entry name" value="ZnF_PMZ"/>
    <property type="match status" value="1"/>
</dbReference>
<evidence type="ECO:0000256" key="4">
    <source>
        <dbReference type="PROSITE-ProRule" id="PRU00325"/>
    </source>
</evidence>
<dbReference type="GeneID" id="127150838"/>
<evidence type="ECO:0000313" key="6">
    <source>
        <dbReference type="Proteomes" id="UP001652600"/>
    </source>
</evidence>
<feature type="domain" description="SWIM-type" evidence="5">
    <location>
        <begin position="657"/>
        <end position="708"/>
    </location>
</feature>
<dbReference type="Pfam" id="PF10551">
    <property type="entry name" value="MULE"/>
    <property type="match status" value="1"/>
</dbReference>
<dbReference type="Proteomes" id="UP001652600">
    <property type="component" value="Chromosome 9"/>
</dbReference>
<keyword evidence="3" id="KW-0862">Zinc</keyword>
<evidence type="ECO:0000259" key="5">
    <source>
        <dbReference type="PROSITE" id="PS50966"/>
    </source>
</evidence>
<dbReference type="PANTHER" id="PTHR31973">
    <property type="entry name" value="POLYPROTEIN, PUTATIVE-RELATED"/>
    <property type="match status" value="1"/>
</dbReference>
<proteinExistence type="predicted"/>
<reference evidence="7" key="1">
    <citation type="submission" date="2025-08" db="UniProtKB">
        <authorList>
            <consortium name="RefSeq"/>
        </authorList>
    </citation>
    <scope>IDENTIFICATION</scope>
    <source>
        <tissue evidence="7">Stem</tissue>
    </source>
</reference>